<comment type="caution">
    <text evidence="6">The sequence shown here is derived from an EMBL/GenBank/DDBJ whole genome shotgun (WGS) entry which is preliminary data.</text>
</comment>
<dbReference type="InterPro" id="IPR001227">
    <property type="entry name" value="Ac_transferase_dom_sf"/>
</dbReference>
<dbReference type="GO" id="GO:0004314">
    <property type="term" value="F:[acyl-carrier-protein] S-malonyltransferase activity"/>
    <property type="evidence" value="ECO:0007669"/>
    <property type="project" value="UniProtKB-EC"/>
</dbReference>
<feature type="domain" description="Malonyl-CoA:ACP transacylase (MAT)" evidence="5">
    <location>
        <begin position="7"/>
        <end position="334"/>
    </location>
</feature>
<evidence type="ECO:0000256" key="1">
    <source>
        <dbReference type="ARBA" id="ARBA00013258"/>
    </source>
</evidence>
<evidence type="ECO:0000259" key="5">
    <source>
        <dbReference type="SMART" id="SM00827"/>
    </source>
</evidence>
<dbReference type="InterPro" id="IPR016036">
    <property type="entry name" value="Malonyl_transacylase_ACP-bd"/>
</dbReference>
<dbReference type="PANTHER" id="PTHR42681">
    <property type="entry name" value="MALONYL-COA-ACYL CARRIER PROTEIN TRANSACYLASE, MITOCHONDRIAL"/>
    <property type="match status" value="1"/>
</dbReference>
<dbReference type="Gene3D" id="3.40.366.10">
    <property type="entry name" value="Malonyl-Coenzyme A Acyl Carrier Protein, domain 2"/>
    <property type="match status" value="1"/>
</dbReference>
<dbReference type="RefSeq" id="WP_171629069.1">
    <property type="nucleotide sequence ID" value="NZ_WHNY01000009.1"/>
</dbReference>
<evidence type="ECO:0000256" key="2">
    <source>
        <dbReference type="ARBA" id="ARBA00022679"/>
    </source>
</evidence>
<dbReference type="InterPro" id="IPR016035">
    <property type="entry name" value="Acyl_Trfase/lysoPLipase"/>
</dbReference>
<comment type="catalytic activity">
    <reaction evidence="4">
        <text>holo-[ACP] + malonyl-CoA = malonyl-[ACP] + CoA</text>
        <dbReference type="Rhea" id="RHEA:41792"/>
        <dbReference type="Rhea" id="RHEA-COMP:9623"/>
        <dbReference type="Rhea" id="RHEA-COMP:9685"/>
        <dbReference type="ChEBI" id="CHEBI:57287"/>
        <dbReference type="ChEBI" id="CHEBI:57384"/>
        <dbReference type="ChEBI" id="CHEBI:64479"/>
        <dbReference type="ChEBI" id="CHEBI:78449"/>
        <dbReference type="EC" id="2.3.1.39"/>
    </reaction>
</comment>
<accession>A0ABX1X4C6</accession>
<dbReference type="EMBL" id="WHNY01000009">
    <property type="protein sequence ID" value="NOU63265.1"/>
    <property type="molecule type" value="Genomic_DNA"/>
</dbReference>
<sequence length="414" mass="46753">MNQLALLFPGQGSQYSGMGKRVYDLFPKAKQTFEEASDILGRDMIKLCLEGSSQELSQTENTQVALYTTCMAMFYAYEQEIGIVPSYVAGHSLGEYAALTSAGVIEFRDGLNLVSARAKFMQEAIKQNKGVMCVILGISSNIVKQVCERYVNQVVISNYNSPEQVVLSGNKEVVQVVSTELEQMGARVFPLEIKAPFHSFLMQEAAVQFKNELNKYTFNETRWPVISNITGLPYDTKDLQELLAEQILKPVQWEKTMDFLLNMSVERIVEIGPRMILKNLAKENCPRMATYSYDNENDVNILMQSVNQTFDHSNAFLFIEKCVAAVVCTRNRNWNDTEYQAGVAKPYKEVKEMYYLLKDNGAQATMEQVEKAKIMLINALNTKMVPEEEQKSIYQEISGATGIECADLNLAVHR</sequence>
<dbReference type="NCBIfam" id="TIGR00128">
    <property type="entry name" value="fabD"/>
    <property type="match status" value="1"/>
</dbReference>
<dbReference type="Proteomes" id="UP000653578">
    <property type="component" value="Unassembled WGS sequence"/>
</dbReference>
<keyword evidence="3 6" id="KW-0012">Acyltransferase</keyword>
<protein>
    <recommendedName>
        <fullName evidence="1">[acyl-carrier-protein] S-malonyltransferase</fullName>
        <ecNumber evidence="1">2.3.1.39</ecNumber>
    </recommendedName>
</protein>
<dbReference type="EC" id="2.3.1.39" evidence="1"/>
<name>A0ABX1X4C6_9BACL</name>
<dbReference type="PANTHER" id="PTHR42681:SF1">
    <property type="entry name" value="MALONYL-COA-ACYL CARRIER PROTEIN TRANSACYLASE, MITOCHONDRIAL"/>
    <property type="match status" value="1"/>
</dbReference>
<evidence type="ECO:0000256" key="3">
    <source>
        <dbReference type="ARBA" id="ARBA00023315"/>
    </source>
</evidence>
<dbReference type="SUPFAM" id="SSF55048">
    <property type="entry name" value="Probable ACP-binding domain of malonyl-CoA ACP transacylase"/>
    <property type="match status" value="1"/>
</dbReference>
<dbReference type="SMART" id="SM00827">
    <property type="entry name" value="PKS_AT"/>
    <property type="match status" value="1"/>
</dbReference>
<dbReference type="InterPro" id="IPR004410">
    <property type="entry name" value="Malonyl_CoA-ACP_transAc_FabD"/>
</dbReference>
<gene>
    <name evidence="6" type="primary">fabD</name>
    <name evidence="6" type="ORF">GC096_04300</name>
</gene>
<reference evidence="6 7" key="1">
    <citation type="submission" date="2019-10" db="EMBL/GenBank/DDBJ databases">
        <title>Description of Paenibacillus humi sp. nov.</title>
        <authorList>
            <person name="Carlier A."/>
            <person name="Qi S."/>
        </authorList>
    </citation>
    <scope>NUCLEOTIDE SEQUENCE [LARGE SCALE GENOMIC DNA]</scope>
    <source>
        <strain evidence="6 7">LMG 31461</strain>
    </source>
</reference>
<evidence type="ECO:0000313" key="7">
    <source>
        <dbReference type="Proteomes" id="UP000653578"/>
    </source>
</evidence>
<dbReference type="Gene3D" id="3.30.70.250">
    <property type="entry name" value="Malonyl-CoA ACP transacylase, ACP-binding"/>
    <property type="match status" value="1"/>
</dbReference>
<evidence type="ECO:0000313" key="6">
    <source>
        <dbReference type="EMBL" id="NOU63265.1"/>
    </source>
</evidence>
<evidence type="ECO:0000256" key="4">
    <source>
        <dbReference type="ARBA" id="ARBA00048462"/>
    </source>
</evidence>
<organism evidence="6 7">
    <name type="scientific">Paenibacillus plantarum</name>
    <dbReference type="NCBI Taxonomy" id="2654975"/>
    <lineage>
        <taxon>Bacteria</taxon>
        <taxon>Bacillati</taxon>
        <taxon>Bacillota</taxon>
        <taxon>Bacilli</taxon>
        <taxon>Bacillales</taxon>
        <taxon>Paenibacillaceae</taxon>
        <taxon>Paenibacillus</taxon>
    </lineage>
</organism>
<dbReference type="InterPro" id="IPR050858">
    <property type="entry name" value="Mal-CoA-ACP_Trans/PKS_FabD"/>
</dbReference>
<dbReference type="Pfam" id="PF00698">
    <property type="entry name" value="Acyl_transf_1"/>
    <property type="match status" value="1"/>
</dbReference>
<dbReference type="InterPro" id="IPR014043">
    <property type="entry name" value="Acyl_transferase_dom"/>
</dbReference>
<proteinExistence type="predicted"/>
<keyword evidence="7" id="KW-1185">Reference proteome</keyword>
<keyword evidence="2 6" id="KW-0808">Transferase</keyword>
<dbReference type="SUPFAM" id="SSF52151">
    <property type="entry name" value="FabD/lysophospholipase-like"/>
    <property type="match status" value="1"/>
</dbReference>